<proteinExistence type="predicted"/>
<keyword evidence="4" id="KW-1185">Reference proteome</keyword>
<dbReference type="InterPro" id="IPR013210">
    <property type="entry name" value="LRR_N_plant-typ"/>
</dbReference>
<dbReference type="EMBL" id="CYKH01002141">
    <property type="protein sequence ID" value="CUG93302.1"/>
    <property type="molecule type" value="Genomic_DNA"/>
</dbReference>
<sequence length="189" mass="20372">MKLCNAVITLVVAVAVTILHSTAAENCTCGLARNQQLLQQFNVATGGATWYILWTGSDICSWTGVTCSGAEVIGLSVANNNLRGDFPGEILQNLTSLRTLYLGGNQLTGSRTLASMLPHLQKFNVYDNNMTGTLPSEFGAARAPAMTIFIVGLNQFSGTLPESYSSWTLLTQFDVYSNHLNGTLPEGFW</sequence>
<protein>
    <submittedName>
        <fullName evidence="3">GP46-like surface antigen, putative</fullName>
    </submittedName>
</protein>
<keyword evidence="1" id="KW-0732">Signal</keyword>
<dbReference type="VEuPathDB" id="TriTrypDB:BSAL_41960"/>
<name>A0A0S4JVZ3_BODSA</name>
<dbReference type="Gene3D" id="3.80.10.10">
    <property type="entry name" value="Ribonuclease Inhibitor"/>
    <property type="match status" value="1"/>
</dbReference>
<evidence type="ECO:0000313" key="3">
    <source>
        <dbReference type="EMBL" id="CUG93302.1"/>
    </source>
</evidence>
<feature type="domain" description="Leucine-rich repeat-containing N-terminal plant-type" evidence="2">
    <location>
        <begin position="54"/>
        <end position="68"/>
    </location>
</feature>
<dbReference type="SUPFAM" id="SSF52058">
    <property type="entry name" value="L domain-like"/>
    <property type="match status" value="1"/>
</dbReference>
<dbReference type="InterPro" id="IPR001611">
    <property type="entry name" value="Leu-rich_rpt"/>
</dbReference>
<dbReference type="Proteomes" id="UP000051952">
    <property type="component" value="Unassembled WGS sequence"/>
</dbReference>
<gene>
    <name evidence="3" type="ORF">BSAL_41960</name>
</gene>
<dbReference type="InterPro" id="IPR050994">
    <property type="entry name" value="At_inactive_RLKs"/>
</dbReference>
<dbReference type="PANTHER" id="PTHR48010:SF58">
    <property type="entry name" value="RECEPTOR PROTEIN KINASE-LIKE PROTEIN ZAR1"/>
    <property type="match status" value="1"/>
</dbReference>
<dbReference type="PANTHER" id="PTHR48010">
    <property type="entry name" value="OS05G0588300 PROTEIN"/>
    <property type="match status" value="1"/>
</dbReference>
<feature type="signal peptide" evidence="1">
    <location>
        <begin position="1"/>
        <end position="24"/>
    </location>
</feature>
<organism evidence="3 4">
    <name type="scientific">Bodo saltans</name>
    <name type="common">Flagellated protozoan</name>
    <dbReference type="NCBI Taxonomy" id="75058"/>
    <lineage>
        <taxon>Eukaryota</taxon>
        <taxon>Discoba</taxon>
        <taxon>Euglenozoa</taxon>
        <taxon>Kinetoplastea</taxon>
        <taxon>Metakinetoplastina</taxon>
        <taxon>Eubodonida</taxon>
        <taxon>Bodonidae</taxon>
        <taxon>Bodo</taxon>
    </lineage>
</organism>
<accession>A0A0S4JVZ3</accession>
<dbReference type="OrthoDB" id="676979at2759"/>
<feature type="chain" id="PRO_5006622830" evidence="1">
    <location>
        <begin position="25"/>
        <end position="189"/>
    </location>
</feature>
<evidence type="ECO:0000313" key="4">
    <source>
        <dbReference type="Proteomes" id="UP000051952"/>
    </source>
</evidence>
<evidence type="ECO:0000256" key="1">
    <source>
        <dbReference type="SAM" id="SignalP"/>
    </source>
</evidence>
<reference evidence="4" key="1">
    <citation type="submission" date="2015-09" db="EMBL/GenBank/DDBJ databases">
        <authorList>
            <consortium name="Pathogen Informatics"/>
        </authorList>
    </citation>
    <scope>NUCLEOTIDE SEQUENCE [LARGE SCALE GENOMIC DNA]</scope>
    <source>
        <strain evidence="4">Lake Konstanz</strain>
    </source>
</reference>
<dbReference type="AlphaFoldDB" id="A0A0S4JVZ3"/>
<dbReference type="Pfam" id="PF08263">
    <property type="entry name" value="LRRNT_2"/>
    <property type="match status" value="1"/>
</dbReference>
<dbReference type="InterPro" id="IPR032675">
    <property type="entry name" value="LRR_dom_sf"/>
</dbReference>
<dbReference type="Pfam" id="PF00560">
    <property type="entry name" value="LRR_1"/>
    <property type="match status" value="2"/>
</dbReference>
<evidence type="ECO:0000259" key="2">
    <source>
        <dbReference type="Pfam" id="PF08263"/>
    </source>
</evidence>